<comment type="similarity">
    <text evidence="1">Belongs to the 'GDSL' lipolytic enzyme family.</text>
</comment>
<dbReference type="InterPro" id="IPR036514">
    <property type="entry name" value="SGNH_hydro_sf"/>
</dbReference>
<organism evidence="4">
    <name type="scientific">Selaginella moellendorffii</name>
    <name type="common">Spikemoss</name>
    <dbReference type="NCBI Taxonomy" id="88036"/>
    <lineage>
        <taxon>Eukaryota</taxon>
        <taxon>Viridiplantae</taxon>
        <taxon>Streptophyta</taxon>
        <taxon>Embryophyta</taxon>
        <taxon>Tracheophyta</taxon>
        <taxon>Lycopodiopsida</taxon>
        <taxon>Selaginellales</taxon>
        <taxon>Selaginellaceae</taxon>
        <taxon>Selaginella</taxon>
    </lineage>
</organism>
<dbReference type="OMA" id="CPNRDTY"/>
<dbReference type="InterPro" id="IPR001087">
    <property type="entry name" value="GDSL"/>
</dbReference>
<dbReference type="eggNOG" id="ENOG502QQP0">
    <property type="taxonomic scope" value="Eukaryota"/>
</dbReference>
<dbReference type="Gene3D" id="3.40.50.1110">
    <property type="entry name" value="SGNH hydrolase"/>
    <property type="match status" value="1"/>
</dbReference>
<dbReference type="InParanoid" id="D8SZZ6"/>
<gene>
    <name evidence="3" type="ORF">SELMODRAFT_128933</name>
</gene>
<dbReference type="HOGENOM" id="CLU_015101_0_0_1"/>
<dbReference type="InterPro" id="IPR035669">
    <property type="entry name" value="SGNH_plant_lipase-like"/>
</dbReference>
<dbReference type="GO" id="GO:0016788">
    <property type="term" value="F:hydrolase activity, acting on ester bonds"/>
    <property type="evidence" value="ECO:0007669"/>
    <property type="project" value="InterPro"/>
</dbReference>
<reference evidence="3 4" key="1">
    <citation type="journal article" date="2011" name="Science">
        <title>The Selaginella genome identifies genetic changes associated with the evolution of vascular plants.</title>
        <authorList>
            <person name="Banks J.A."/>
            <person name="Nishiyama T."/>
            <person name="Hasebe M."/>
            <person name="Bowman J.L."/>
            <person name="Gribskov M."/>
            <person name="dePamphilis C."/>
            <person name="Albert V.A."/>
            <person name="Aono N."/>
            <person name="Aoyama T."/>
            <person name="Ambrose B.A."/>
            <person name="Ashton N.W."/>
            <person name="Axtell M.J."/>
            <person name="Barker E."/>
            <person name="Barker M.S."/>
            <person name="Bennetzen J.L."/>
            <person name="Bonawitz N.D."/>
            <person name="Chapple C."/>
            <person name="Cheng C."/>
            <person name="Correa L.G."/>
            <person name="Dacre M."/>
            <person name="DeBarry J."/>
            <person name="Dreyer I."/>
            <person name="Elias M."/>
            <person name="Engstrom E.M."/>
            <person name="Estelle M."/>
            <person name="Feng L."/>
            <person name="Finet C."/>
            <person name="Floyd S.K."/>
            <person name="Frommer W.B."/>
            <person name="Fujita T."/>
            <person name="Gramzow L."/>
            <person name="Gutensohn M."/>
            <person name="Harholt J."/>
            <person name="Hattori M."/>
            <person name="Heyl A."/>
            <person name="Hirai T."/>
            <person name="Hiwatashi Y."/>
            <person name="Ishikawa M."/>
            <person name="Iwata M."/>
            <person name="Karol K.G."/>
            <person name="Koehler B."/>
            <person name="Kolukisaoglu U."/>
            <person name="Kubo M."/>
            <person name="Kurata T."/>
            <person name="Lalonde S."/>
            <person name="Li K."/>
            <person name="Li Y."/>
            <person name="Litt A."/>
            <person name="Lyons E."/>
            <person name="Manning G."/>
            <person name="Maruyama T."/>
            <person name="Michael T.P."/>
            <person name="Mikami K."/>
            <person name="Miyazaki S."/>
            <person name="Morinaga S."/>
            <person name="Murata T."/>
            <person name="Mueller-Roeber B."/>
            <person name="Nelson D.R."/>
            <person name="Obara M."/>
            <person name="Oguri Y."/>
            <person name="Olmstead R.G."/>
            <person name="Onodera N."/>
            <person name="Petersen B.L."/>
            <person name="Pils B."/>
            <person name="Prigge M."/>
            <person name="Rensing S.A."/>
            <person name="Riano-Pachon D.M."/>
            <person name="Roberts A.W."/>
            <person name="Sato Y."/>
            <person name="Scheller H.V."/>
            <person name="Schulz B."/>
            <person name="Schulz C."/>
            <person name="Shakirov E.V."/>
            <person name="Shibagaki N."/>
            <person name="Shinohara N."/>
            <person name="Shippen D.E."/>
            <person name="Soerensen I."/>
            <person name="Sotooka R."/>
            <person name="Sugimoto N."/>
            <person name="Sugita M."/>
            <person name="Sumikawa N."/>
            <person name="Tanurdzic M."/>
            <person name="Theissen G."/>
            <person name="Ulvskov P."/>
            <person name="Wakazuki S."/>
            <person name="Weng J.K."/>
            <person name="Willats W.W."/>
            <person name="Wipf D."/>
            <person name="Wolf P.G."/>
            <person name="Yang L."/>
            <person name="Zimmer A.D."/>
            <person name="Zhu Q."/>
            <person name="Mitros T."/>
            <person name="Hellsten U."/>
            <person name="Loque D."/>
            <person name="Otillar R."/>
            <person name="Salamov A."/>
            <person name="Schmutz J."/>
            <person name="Shapiro H."/>
            <person name="Lindquist E."/>
            <person name="Lucas S."/>
            <person name="Rokhsar D."/>
            <person name="Grigoriev I.V."/>
        </authorList>
    </citation>
    <scope>NUCLEOTIDE SEQUENCE [LARGE SCALE GENOMIC DNA]</scope>
</reference>
<dbReference type="InterPro" id="IPR051058">
    <property type="entry name" value="GDSL_Est/Lipase"/>
</dbReference>
<evidence type="ECO:0000313" key="3">
    <source>
        <dbReference type="EMBL" id="EFJ09992.1"/>
    </source>
</evidence>
<evidence type="ECO:0000313" key="4">
    <source>
        <dbReference type="Proteomes" id="UP000001514"/>
    </source>
</evidence>
<dbReference type="PANTHER" id="PTHR45648:SF166">
    <property type="entry name" value="OS02G0617400 PROTEIN"/>
    <property type="match status" value="1"/>
</dbReference>
<dbReference type="Proteomes" id="UP000001514">
    <property type="component" value="Unassembled WGS sequence"/>
</dbReference>
<keyword evidence="2" id="KW-0378">Hydrolase</keyword>
<dbReference type="CDD" id="cd01837">
    <property type="entry name" value="SGNH_plant_lipase_like"/>
    <property type="match status" value="1"/>
</dbReference>
<dbReference type="Gramene" id="EFJ09992">
    <property type="protein sequence ID" value="EFJ09992"/>
    <property type="gene ID" value="SELMODRAFT_128933"/>
</dbReference>
<accession>D8SZZ6</accession>
<dbReference type="STRING" id="88036.D8SZZ6"/>
<dbReference type="AlphaFoldDB" id="D8SZZ6"/>
<evidence type="ECO:0000256" key="2">
    <source>
        <dbReference type="ARBA" id="ARBA00022801"/>
    </source>
</evidence>
<evidence type="ECO:0000256" key="1">
    <source>
        <dbReference type="ARBA" id="ARBA00008668"/>
    </source>
</evidence>
<dbReference type="FunCoup" id="D8SZZ6">
    <property type="interactions" value="72"/>
</dbReference>
<protein>
    <submittedName>
        <fullName evidence="3">Uncharacterized protein</fullName>
    </submittedName>
</protein>
<name>D8SZZ6_SELML</name>
<dbReference type="EMBL" id="GL377657">
    <property type="protein sequence ID" value="EFJ09992.1"/>
    <property type="molecule type" value="Genomic_DNA"/>
</dbReference>
<keyword evidence="4" id="KW-1185">Reference proteome</keyword>
<dbReference type="Pfam" id="PF00657">
    <property type="entry name" value="Lipase_GDSL"/>
    <property type="match status" value="1"/>
</dbReference>
<dbReference type="PANTHER" id="PTHR45648">
    <property type="entry name" value="GDSL LIPASE/ACYLHYDROLASE FAMILY PROTEIN (AFU_ORTHOLOGUE AFUA_4G14700)"/>
    <property type="match status" value="1"/>
</dbReference>
<sequence>MGDRFRLLLIIASVLSLAALTSNVYAALPLFVFGDSLVDSGNNNFIPSLARANFPPNGIDLPSRTATGRFGNGKIVSDIISDYMGVPSVLEILSPFARGANLLRGANFASAGAGILEDTGVIFVQRLTIPDQFRLFQEYKGQITSLVGPAAAARIVADGLYSFTIGGNDYINNYLLPVSVRAAQFSPAQFNTLLIATLRQQLRTVYALGARKVTVGNIGPIGCIPSQLSQRSRDGQCVQQLNDYVLNFNALLKNMLVELNQELPGALFAYLNGFDILKEYIDNPAQGGFAVSNKACCGQGPYNGVLVCTALSNLCPDRSKYVFWDAFHPSQSFNYIFTNRIINGGPNDISPVNLAQILAMP</sequence>
<proteinExistence type="inferred from homology"/>
<dbReference type="KEGG" id="smo:SELMODRAFT_128933"/>
<dbReference type="OrthoDB" id="1600564at2759"/>
<dbReference type="SUPFAM" id="SSF52266">
    <property type="entry name" value="SGNH hydrolase"/>
    <property type="match status" value="1"/>
</dbReference>